<proteinExistence type="predicted"/>
<dbReference type="Pfam" id="PF12856">
    <property type="entry name" value="ANAPC9"/>
    <property type="match status" value="1"/>
</dbReference>
<accession>A0A6C1EBH1</accession>
<dbReference type="Proteomes" id="UP000501346">
    <property type="component" value="Chromosome SeXII"/>
</dbReference>
<gene>
    <name evidence="1" type="primary">APC9_2</name>
    <name evidence="1" type="ORF">GRS66_009335</name>
</gene>
<reference evidence="1 2" key="1">
    <citation type="journal article" date="2019" name="BMC Genomics">
        <title>Chromosome level assembly and comparative genome analysis confirm lager-brewing yeasts originated from a single hybridization.</title>
        <authorList>
            <person name="Salazar A.N."/>
            <person name="Gorter de Vries A.R."/>
            <person name="van den Broek M."/>
            <person name="Brouwers N."/>
            <person name="de la Torre Cortes P."/>
            <person name="Kuijpers N.G.A."/>
            <person name="Daran J.G."/>
            <person name="Abeel T."/>
        </authorList>
    </citation>
    <scope>NUCLEOTIDE SEQUENCE [LARGE SCALE GENOMIC DNA]</scope>
    <source>
        <strain evidence="1 2">CBS 1483</strain>
    </source>
</reference>
<dbReference type="EMBL" id="CP049009">
    <property type="protein sequence ID" value="QID86698.1"/>
    <property type="molecule type" value="Genomic_DNA"/>
</dbReference>
<evidence type="ECO:0000313" key="1">
    <source>
        <dbReference type="EMBL" id="QID86698.1"/>
    </source>
</evidence>
<evidence type="ECO:0000313" key="2">
    <source>
        <dbReference type="Proteomes" id="UP000501346"/>
    </source>
</evidence>
<dbReference type="InterPro" id="IPR024274">
    <property type="entry name" value="APC9"/>
</dbReference>
<organism evidence="1 2">
    <name type="scientific">Saccharomyces pastorianus</name>
    <name type="common">Lager yeast</name>
    <name type="synonym">Saccharomyces cerevisiae x Saccharomyces eubayanus</name>
    <dbReference type="NCBI Taxonomy" id="27292"/>
    <lineage>
        <taxon>Eukaryota</taxon>
        <taxon>Fungi</taxon>
        <taxon>Dikarya</taxon>
        <taxon>Ascomycota</taxon>
        <taxon>Saccharomycotina</taxon>
        <taxon>Saccharomycetes</taxon>
        <taxon>Saccharomycetales</taxon>
        <taxon>Saccharomycetaceae</taxon>
        <taxon>Saccharomyces</taxon>
    </lineage>
</organism>
<sequence>MNQNGDKSESKLFQLPSLPPWRTPRFNKVNFNNFTTPLRKRSTRIISNDPIPITNKVLEEKSADDVYGMDMDEDEVDDLDSLTHIEEEKAYDYAPFCGRNTLRESKIDNFLRAERAAHCLVFHKQGHLDGTDTYRPDIDVMCGGEKPDAHENDNPDDSAAMLLESIPGCSKEDLRKLSRREFVTSSRPNMRRLDDIINHETNALKDFWNDSDLVSSLQSHHLHEEYLLLQEELKNVYKIQCHERVPIESLRDKCRRHYNNDDSSFL</sequence>
<dbReference type="OrthoDB" id="4061647at2759"/>
<protein>
    <submittedName>
        <fullName evidence="1">Anaphase promoting complex subunit 9</fullName>
    </submittedName>
</protein>
<keyword evidence="2" id="KW-1185">Reference proteome</keyword>
<name>A0A6C1EBH1_SACPS</name>
<dbReference type="GO" id="GO:0005680">
    <property type="term" value="C:anaphase-promoting complex"/>
    <property type="evidence" value="ECO:0007669"/>
    <property type="project" value="InterPro"/>
</dbReference>
<dbReference type="AlphaFoldDB" id="A0A6C1EBH1"/>